<protein>
    <submittedName>
        <fullName evidence="1">Uncharacterized protein</fullName>
    </submittedName>
</protein>
<dbReference type="Proteomes" id="UP000595140">
    <property type="component" value="Unassembled WGS sequence"/>
</dbReference>
<keyword evidence="2" id="KW-1185">Reference proteome</keyword>
<accession>A0A484KUT4</accession>
<gene>
    <name evidence="1" type="ORF">CCAM_LOCUS8735</name>
</gene>
<dbReference type="EMBL" id="OOIL02000560">
    <property type="protein sequence ID" value="VFQ66959.1"/>
    <property type="molecule type" value="Genomic_DNA"/>
</dbReference>
<reference evidence="1 2" key="1">
    <citation type="submission" date="2018-04" db="EMBL/GenBank/DDBJ databases">
        <authorList>
            <person name="Vogel A."/>
        </authorList>
    </citation>
    <scope>NUCLEOTIDE SEQUENCE [LARGE SCALE GENOMIC DNA]</scope>
</reference>
<dbReference type="AlphaFoldDB" id="A0A484KUT4"/>
<proteinExistence type="predicted"/>
<evidence type="ECO:0000313" key="2">
    <source>
        <dbReference type="Proteomes" id="UP000595140"/>
    </source>
</evidence>
<sequence length="70" mass="7543">MYVFFAAPPTGADQSSPDIARVVAGGWTGVFAGKPAEASSRIRRCSLKFLSRFKIGIKDWMMSSLEGSEA</sequence>
<evidence type="ECO:0000313" key="1">
    <source>
        <dbReference type="EMBL" id="VFQ66959.1"/>
    </source>
</evidence>
<organism evidence="1 2">
    <name type="scientific">Cuscuta campestris</name>
    <dbReference type="NCBI Taxonomy" id="132261"/>
    <lineage>
        <taxon>Eukaryota</taxon>
        <taxon>Viridiplantae</taxon>
        <taxon>Streptophyta</taxon>
        <taxon>Embryophyta</taxon>
        <taxon>Tracheophyta</taxon>
        <taxon>Spermatophyta</taxon>
        <taxon>Magnoliopsida</taxon>
        <taxon>eudicotyledons</taxon>
        <taxon>Gunneridae</taxon>
        <taxon>Pentapetalae</taxon>
        <taxon>asterids</taxon>
        <taxon>lamiids</taxon>
        <taxon>Solanales</taxon>
        <taxon>Convolvulaceae</taxon>
        <taxon>Cuscuteae</taxon>
        <taxon>Cuscuta</taxon>
        <taxon>Cuscuta subgen. Grammica</taxon>
        <taxon>Cuscuta sect. Cleistogrammica</taxon>
    </lineage>
</organism>
<name>A0A484KUT4_9ASTE</name>